<comment type="cofactor">
    <cofactor evidence="5">
        <name>FAD</name>
        <dbReference type="ChEBI" id="CHEBI:57692"/>
    </cofactor>
</comment>
<keyword evidence="5" id="KW-0547">Nucleotide-binding</keyword>
<dbReference type="HAMAP" id="MF_00845">
    <property type="entry name" value="TetX_monooxygenase"/>
    <property type="match status" value="1"/>
</dbReference>
<comment type="domain">
    <text evidence="5">Consists of an N-terminal FAD-binding domain with a Rossman fold and a C-terminal substrate-binding domain.</text>
</comment>
<dbReference type="InterPro" id="IPR002938">
    <property type="entry name" value="FAD-bd"/>
</dbReference>
<feature type="domain" description="FAD-binding" evidence="6">
    <location>
        <begin position="5"/>
        <end position="338"/>
    </location>
</feature>
<comment type="subcellular location">
    <subcellularLocation>
        <location evidence="5">Cytoplasm</location>
    </subcellularLocation>
</comment>
<dbReference type="GO" id="GO:0005737">
    <property type="term" value="C:cytoplasm"/>
    <property type="evidence" value="ECO:0007669"/>
    <property type="project" value="UniProtKB-SubCell"/>
</dbReference>
<evidence type="ECO:0000256" key="5">
    <source>
        <dbReference type="HAMAP-Rule" id="MF_00845"/>
    </source>
</evidence>
<dbReference type="InterPro" id="IPR036188">
    <property type="entry name" value="FAD/NAD-bd_sf"/>
</dbReference>
<comment type="catalytic activity">
    <reaction evidence="5">
        <text>a tetracycline + NADPH + O2 + H(+) = an 11a-hydroxytetracycline + NADP(+) + H2O</text>
        <dbReference type="Rhea" id="RHEA:61444"/>
        <dbReference type="ChEBI" id="CHEBI:15377"/>
        <dbReference type="ChEBI" id="CHEBI:15378"/>
        <dbReference type="ChEBI" id="CHEBI:15379"/>
        <dbReference type="ChEBI" id="CHEBI:57783"/>
        <dbReference type="ChEBI" id="CHEBI:58349"/>
        <dbReference type="ChEBI" id="CHEBI:144644"/>
        <dbReference type="ChEBI" id="CHEBI:144645"/>
    </reaction>
</comment>
<keyword evidence="5" id="KW-0963">Cytoplasm</keyword>
<comment type="function">
    <text evidence="5">An FAD-requiring monooxygenase active on some tetracycline antibiotic derivatives, which leads to their inactivation. Hydroxylates carbon 11a of tetracycline and some analogs.</text>
</comment>
<keyword evidence="2 5" id="KW-0274">FAD</keyword>
<evidence type="ECO:0000256" key="1">
    <source>
        <dbReference type="ARBA" id="ARBA00022630"/>
    </source>
</evidence>
<evidence type="ECO:0000259" key="6">
    <source>
        <dbReference type="Pfam" id="PF01494"/>
    </source>
</evidence>
<protein>
    <recommendedName>
        <fullName evidence="5">Flavin-dependent monooxygenase</fullName>
    </recommendedName>
    <alternativeName>
        <fullName evidence="5">TetX monooxygenase</fullName>
        <shortName evidence="5">TetX</shortName>
        <ecNumber evidence="5">1.14.13.-</ecNumber>
    </alternativeName>
</protein>
<keyword evidence="4 5" id="KW-0503">Monooxygenase</keyword>
<comment type="similarity">
    <text evidence="5">Belongs to the aromatic-ring hydroxylase family. TetX subfamily.</text>
</comment>
<evidence type="ECO:0000256" key="2">
    <source>
        <dbReference type="ARBA" id="ARBA00022827"/>
    </source>
</evidence>
<feature type="binding site" evidence="5">
    <location>
        <position position="40"/>
    </location>
    <ligand>
        <name>NADPH</name>
        <dbReference type="ChEBI" id="CHEBI:57783"/>
    </ligand>
</feature>
<feature type="binding site" evidence="5">
    <location>
        <position position="47"/>
    </location>
    <ligand>
        <name>FAD</name>
        <dbReference type="ChEBI" id="CHEBI:57692"/>
    </ligand>
</feature>
<evidence type="ECO:0000256" key="4">
    <source>
        <dbReference type="ARBA" id="ARBA00023033"/>
    </source>
</evidence>
<dbReference type="EC" id="1.14.13.-" evidence="5"/>
<keyword evidence="3 5" id="KW-0560">Oxidoreductase</keyword>
<dbReference type="InterPro" id="IPR043683">
    <property type="entry name" value="TetX_monooxygenase"/>
</dbReference>
<dbReference type="GO" id="GO:0004497">
    <property type="term" value="F:monooxygenase activity"/>
    <property type="evidence" value="ECO:0007669"/>
    <property type="project" value="UniProtKB-UniRule"/>
</dbReference>
<evidence type="ECO:0000313" key="8">
    <source>
        <dbReference type="Proteomes" id="UP000595703"/>
    </source>
</evidence>
<reference evidence="7 8" key="4">
    <citation type="journal article" date="2020" name="Sci. Rep.">
        <title>beta-carboline chemical signals induce reveromycin production through a LuxR family regulator in Streptomyces sp. SN-593.</title>
        <authorList>
            <person name="Panthee S."/>
            <person name="Kito N."/>
            <person name="Hayashi T."/>
            <person name="Shimizu T."/>
            <person name="Ishikawa J."/>
            <person name="Hamamoto H."/>
            <person name="Osada H."/>
            <person name="Takahashi S."/>
        </authorList>
    </citation>
    <scope>NUCLEOTIDE SEQUENCE [LARGE SCALE GENOMIC DNA]</scope>
    <source>
        <strain evidence="7 8">SN-593</strain>
    </source>
</reference>
<accession>A0A7U3VSC5</accession>
<reference evidence="7 8" key="2">
    <citation type="journal article" date="2011" name="J. Antibiot.">
        <title>Furaquinocins I and J: novel polyketide isoprenoid hybrid compounds from Streptomyces reveromyceticus SN-593.</title>
        <authorList>
            <person name="Panthee S."/>
            <person name="Takahashi S."/>
            <person name="Takagi H."/>
            <person name="Nogawa T."/>
            <person name="Oowada E."/>
            <person name="Uramoto M."/>
            <person name="Osada H."/>
        </authorList>
    </citation>
    <scope>NUCLEOTIDE SEQUENCE [LARGE SCALE GENOMIC DNA]</scope>
    <source>
        <strain evidence="7 8">SN-593</strain>
    </source>
</reference>
<dbReference type="Pfam" id="PF01494">
    <property type="entry name" value="FAD_binding_3"/>
    <property type="match status" value="1"/>
</dbReference>
<dbReference type="RefSeq" id="WP_202237591.1">
    <property type="nucleotide sequence ID" value="NZ_AP018365.1"/>
</dbReference>
<feature type="binding site" evidence="5">
    <location>
        <position position="293"/>
    </location>
    <ligand>
        <name>FAD</name>
        <dbReference type="ChEBI" id="CHEBI:57692"/>
    </ligand>
</feature>
<proteinExistence type="inferred from homology"/>
<keyword evidence="1 5" id="KW-0285">Flavoprotein</keyword>
<reference evidence="7 8" key="3">
    <citation type="journal article" date="2011" name="Nat. Chem. Biol.">
        <title>Reveromycin A biosynthesis uses RevG and RevJ for stereospecific spiroacetal formation.</title>
        <authorList>
            <person name="Takahashi S."/>
            <person name="Toyoda A."/>
            <person name="Sekiyama Y."/>
            <person name="Takagi H."/>
            <person name="Nogawa T."/>
            <person name="Uramoto M."/>
            <person name="Suzuki R."/>
            <person name="Koshino H."/>
            <person name="Kumano T."/>
            <person name="Panthee S."/>
            <person name="Dairi T."/>
            <person name="Ishikawa J."/>
            <person name="Ikeda H."/>
            <person name="Sakaki Y."/>
            <person name="Osada H."/>
        </authorList>
    </citation>
    <scope>NUCLEOTIDE SEQUENCE [LARGE SCALE GENOMIC DNA]</scope>
    <source>
        <strain evidence="7 8">SN-593</strain>
    </source>
</reference>
<comment type="subunit">
    <text evidence="5">Monomer.</text>
</comment>
<dbReference type="GO" id="GO:0046677">
    <property type="term" value="P:response to antibiotic"/>
    <property type="evidence" value="ECO:0007669"/>
    <property type="project" value="InterPro"/>
</dbReference>
<dbReference type="PANTHER" id="PTHR46972:SF1">
    <property type="entry name" value="FAD DEPENDENT OXIDOREDUCTASE DOMAIN-CONTAINING PROTEIN"/>
    <property type="match status" value="1"/>
</dbReference>
<dbReference type="EMBL" id="AP018365">
    <property type="protein sequence ID" value="BBB01695.1"/>
    <property type="molecule type" value="Genomic_DNA"/>
</dbReference>
<reference evidence="7 8" key="1">
    <citation type="journal article" date="2010" name="J. Bacteriol.">
        <title>Biochemical characterization of a novel indole prenyltransferase from Streptomyces sp. SN-593.</title>
        <authorList>
            <person name="Takahashi S."/>
            <person name="Takagi H."/>
            <person name="Toyoda A."/>
            <person name="Uramoto M."/>
            <person name="Nogawa T."/>
            <person name="Ueki M."/>
            <person name="Sakaki Y."/>
            <person name="Osada H."/>
        </authorList>
    </citation>
    <scope>NUCLEOTIDE SEQUENCE [LARGE SCALE GENOMIC DNA]</scope>
    <source>
        <strain evidence="7 8">SN-593</strain>
    </source>
</reference>
<dbReference type="PRINTS" id="PR00420">
    <property type="entry name" value="RNGMNOXGNASE"/>
</dbReference>
<keyword evidence="5" id="KW-0521">NADP</keyword>
<organism evidence="7 8">
    <name type="scientific">Actinacidiphila reveromycinica</name>
    <dbReference type="NCBI Taxonomy" id="659352"/>
    <lineage>
        <taxon>Bacteria</taxon>
        <taxon>Bacillati</taxon>
        <taxon>Actinomycetota</taxon>
        <taxon>Actinomycetes</taxon>
        <taxon>Kitasatosporales</taxon>
        <taxon>Streptomycetaceae</taxon>
        <taxon>Actinacidiphila</taxon>
    </lineage>
</organism>
<keyword evidence="8" id="KW-1185">Reference proteome</keyword>
<dbReference type="PANTHER" id="PTHR46972">
    <property type="entry name" value="MONOOXYGENASE ASQM-RELATED"/>
    <property type="match status" value="1"/>
</dbReference>
<dbReference type="SUPFAM" id="SSF51905">
    <property type="entry name" value="FAD/NAD(P)-binding domain"/>
    <property type="match status" value="1"/>
</dbReference>
<dbReference type="Proteomes" id="UP000595703">
    <property type="component" value="Chromosome"/>
</dbReference>
<name>A0A7U3VSC5_9ACTN</name>
<gene>
    <name evidence="7" type="ORF">RVR_9229</name>
</gene>
<evidence type="ECO:0000256" key="3">
    <source>
        <dbReference type="ARBA" id="ARBA00023002"/>
    </source>
</evidence>
<sequence>MAPHVTIIGAGLGGLTLARVLHVHGIPATVHEAEPSPAARAQGGMLDIHDDTGQPALRAADLFDAFRGIILEGREATRVLAPDGTVLYDDDSSRGRPEVLRGELRRVLLDSLPAGTVRWGHKATGVRALGGGRHEVAFADGTSLTTSLLVGADGAWSRVRPLVSGARPAYIGRSFVETYLFDADTRHPAAAKAVGGGALLATAPGKGIQAHRESGGTLHTYVALSRSQEWFAAVDFADPTAAAARIAREFDGWAPELTALITDGETPPVLRTLSALPVDHRWDRVSGVTLLGDAAHLAAPNGDGANLAMYDGAELAGALAAHPGDVEAALTAYEQALFPRSAAAAADGDELHELLFGPDTPEGVIALFTAAARTR</sequence>
<dbReference type="Gene3D" id="3.50.50.60">
    <property type="entry name" value="FAD/NAD(P)-binding domain"/>
    <property type="match status" value="1"/>
</dbReference>
<evidence type="ECO:0000313" key="7">
    <source>
        <dbReference type="EMBL" id="BBB01695.1"/>
    </source>
</evidence>
<dbReference type="AlphaFoldDB" id="A0A7U3VSC5"/>
<feature type="binding site" evidence="5">
    <location>
        <position position="101"/>
    </location>
    <ligand>
        <name>FAD</name>
        <dbReference type="ChEBI" id="CHEBI:57692"/>
    </ligand>
</feature>
<dbReference type="KEGG" id="arev:RVR_9229"/>
<dbReference type="GO" id="GO:0071949">
    <property type="term" value="F:FAD binding"/>
    <property type="evidence" value="ECO:0007669"/>
    <property type="project" value="InterPro"/>
</dbReference>